<gene>
    <name evidence="4" type="ORF">SAMN04515668_3791</name>
</gene>
<feature type="domain" description="Thioredoxin" evidence="3">
    <location>
        <begin position="51"/>
        <end position="202"/>
    </location>
</feature>
<reference evidence="5" key="1">
    <citation type="submission" date="2016-10" db="EMBL/GenBank/DDBJ databases">
        <authorList>
            <person name="Varghese N."/>
            <person name="Submissions S."/>
        </authorList>
    </citation>
    <scope>NUCLEOTIDE SEQUENCE [LARGE SCALE GENOMIC DNA]</scope>
    <source>
        <strain evidence="5">OR362-8,ATCC BAA-1266,JCM 13504</strain>
    </source>
</reference>
<evidence type="ECO:0000259" key="3">
    <source>
        <dbReference type="PROSITE" id="PS51352"/>
    </source>
</evidence>
<dbReference type="EMBL" id="FOXS01000005">
    <property type="protein sequence ID" value="SFQ69294.1"/>
    <property type="molecule type" value="Genomic_DNA"/>
</dbReference>
<feature type="signal peptide" evidence="2">
    <location>
        <begin position="1"/>
        <end position="27"/>
    </location>
</feature>
<dbReference type="InterPro" id="IPR036249">
    <property type="entry name" value="Thioredoxin-like_sf"/>
</dbReference>
<dbReference type="Pfam" id="PF13899">
    <property type="entry name" value="Thioredoxin_7"/>
    <property type="match status" value="1"/>
</dbReference>
<dbReference type="PROSITE" id="PS51352">
    <property type="entry name" value="THIOREDOXIN_2"/>
    <property type="match status" value="1"/>
</dbReference>
<evidence type="ECO:0000313" key="5">
    <source>
        <dbReference type="Proteomes" id="UP000199029"/>
    </source>
</evidence>
<organism evidence="4 5">
    <name type="scientific">Hymenobacter arizonensis</name>
    <name type="common">Siccationidurans arizonensis</name>
    <dbReference type="NCBI Taxonomy" id="1227077"/>
    <lineage>
        <taxon>Bacteria</taxon>
        <taxon>Pseudomonadati</taxon>
        <taxon>Bacteroidota</taxon>
        <taxon>Cytophagia</taxon>
        <taxon>Cytophagales</taxon>
        <taxon>Hymenobacteraceae</taxon>
        <taxon>Hymenobacter</taxon>
    </lineage>
</organism>
<dbReference type="SUPFAM" id="SSF52833">
    <property type="entry name" value="Thioredoxin-like"/>
    <property type="match status" value="1"/>
</dbReference>
<evidence type="ECO:0000256" key="1">
    <source>
        <dbReference type="SAM" id="MobiDB-lite"/>
    </source>
</evidence>
<dbReference type="RefSeq" id="WP_092677074.1">
    <property type="nucleotide sequence ID" value="NZ_FOXS01000005.1"/>
</dbReference>
<dbReference type="Proteomes" id="UP000199029">
    <property type="component" value="Unassembled WGS sequence"/>
</dbReference>
<dbReference type="InterPro" id="IPR013766">
    <property type="entry name" value="Thioredoxin_domain"/>
</dbReference>
<keyword evidence="2" id="KW-0732">Signal</keyword>
<name>A0A1I6AKV6_HYMAR</name>
<feature type="compositionally biased region" description="Polar residues" evidence="1">
    <location>
        <begin position="31"/>
        <end position="45"/>
    </location>
</feature>
<evidence type="ECO:0000256" key="2">
    <source>
        <dbReference type="SAM" id="SignalP"/>
    </source>
</evidence>
<accession>A0A1I6AKV6</accession>
<dbReference type="Gene3D" id="3.40.30.10">
    <property type="entry name" value="Glutaredoxin"/>
    <property type="match status" value="1"/>
</dbReference>
<evidence type="ECO:0000313" key="4">
    <source>
        <dbReference type="EMBL" id="SFQ69294.1"/>
    </source>
</evidence>
<feature type="region of interest" description="Disordered" evidence="1">
    <location>
        <begin position="31"/>
        <end position="58"/>
    </location>
</feature>
<dbReference type="AlphaFoldDB" id="A0A1I6AKV6"/>
<dbReference type="STRING" id="1227077.SAMN04515668_3791"/>
<feature type="chain" id="PRO_5011688112" evidence="2">
    <location>
        <begin position="28"/>
        <end position="202"/>
    </location>
</feature>
<feature type="compositionally biased region" description="Low complexity" evidence="1">
    <location>
        <begin position="46"/>
        <end position="58"/>
    </location>
</feature>
<keyword evidence="5" id="KW-1185">Reference proteome</keyword>
<sequence length="202" mass="21339">MSFVSAIWPVRVAVLVLPLVSACSTQAQQPLKGKSTSSTAETTVKSAPQPTSPLSSSPQVILDYPVTSGTPQAPAAAWFSDLGAAQAQAKATNRPLVVVFSGSDWCQPCVVFEQEVFSQPAFAAYAQSRLVLAHFDYPRQAQNQPTPAQVKLNQAAAAQLNREGDFPLAVIVAPDGKVLAKTGYIPGGPAAFERYLNKIVGK</sequence>
<protein>
    <submittedName>
        <fullName evidence="4">Thioredoxin-like</fullName>
    </submittedName>
</protein>
<proteinExistence type="predicted"/>